<accession>A0A2V1GR54</accession>
<dbReference type="Pfam" id="PF13531">
    <property type="entry name" value="SBP_bac_11"/>
    <property type="match status" value="1"/>
</dbReference>
<feature type="signal peptide" evidence="5">
    <location>
        <begin position="1"/>
        <end position="18"/>
    </location>
</feature>
<evidence type="ECO:0000313" key="7">
    <source>
        <dbReference type="Proteomes" id="UP000244906"/>
    </source>
</evidence>
<keyword evidence="7" id="KW-1185">Reference proteome</keyword>
<dbReference type="PIRSF" id="PIRSF004846">
    <property type="entry name" value="ModA"/>
    <property type="match status" value="1"/>
</dbReference>
<dbReference type="GO" id="GO:0030973">
    <property type="term" value="F:molybdate ion binding"/>
    <property type="evidence" value="ECO:0007669"/>
    <property type="project" value="InterPro"/>
</dbReference>
<evidence type="ECO:0000256" key="1">
    <source>
        <dbReference type="ARBA" id="ARBA00009175"/>
    </source>
</evidence>
<comment type="similarity">
    <text evidence="1">Belongs to the bacterial solute-binding protein ModA family.</text>
</comment>
<dbReference type="GO" id="GO:0046872">
    <property type="term" value="F:metal ion binding"/>
    <property type="evidence" value="ECO:0007669"/>
    <property type="project" value="UniProtKB-KW"/>
</dbReference>
<dbReference type="Proteomes" id="UP000244906">
    <property type="component" value="Unassembled WGS sequence"/>
</dbReference>
<dbReference type="InterPro" id="IPR005950">
    <property type="entry name" value="ModA"/>
</dbReference>
<organism evidence="6 7">
    <name type="scientific">Pelagibaculum spongiae</name>
    <dbReference type="NCBI Taxonomy" id="2080658"/>
    <lineage>
        <taxon>Bacteria</taxon>
        <taxon>Pseudomonadati</taxon>
        <taxon>Pseudomonadota</taxon>
        <taxon>Gammaproteobacteria</taxon>
        <taxon>Oceanospirillales</taxon>
        <taxon>Pelagibaculum</taxon>
    </lineage>
</organism>
<dbReference type="NCBIfam" id="TIGR01256">
    <property type="entry name" value="modA"/>
    <property type="match status" value="1"/>
</dbReference>
<dbReference type="Gene3D" id="3.40.190.10">
    <property type="entry name" value="Periplasmic binding protein-like II"/>
    <property type="match status" value="2"/>
</dbReference>
<dbReference type="RefSeq" id="WP_116689154.1">
    <property type="nucleotide sequence ID" value="NZ_CAWNYD010000016.1"/>
</dbReference>
<evidence type="ECO:0000256" key="3">
    <source>
        <dbReference type="ARBA" id="ARBA00022729"/>
    </source>
</evidence>
<feature type="chain" id="PRO_5016128453" evidence="5">
    <location>
        <begin position="19"/>
        <end position="247"/>
    </location>
</feature>
<dbReference type="GO" id="GO:0015689">
    <property type="term" value="P:molybdate ion transport"/>
    <property type="evidence" value="ECO:0007669"/>
    <property type="project" value="InterPro"/>
</dbReference>
<dbReference type="EMBL" id="QDDL01000016">
    <property type="protein sequence ID" value="PVZ63460.1"/>
    <property type="molecule type" value="Genomic_DNA"/>
</dbReference>
<keyword evidence="3 5" id="KW-0732">Signal</keyword>
<protein>
    <submittedName>
        <fullName evidence="6">Molybdate ABC transporter substrate-binding protein</fullName>
    </submittedName>
</protein>
<evidence type="ECO:0000313" key="6">
    <source>
        <dbReference type="EMBL" id="PVZ63460.1"/>
    </source>
</evidence>
<proteinExistence type="inferred from homology"/>
<dbReference type="AlphaFoldDB" id="A0A2V1GR54"/>
<evidence type="ECO:0000256" key="2">
    <source>
        <dbReference type="ARBA" id="ARBA00022723"/>
    </source>
</evidence>
<comment type="caution">
    <text evidence="6">The sequence shown here is derived from an EMBL/GenBank/DDBJ whole genome shotgun (WGS) entry which is preliminary data.</text>
</comment>
<feature type="binding site" evidence="4">
    <location>
        <position position="163"/>
    </location>
    <ligand>
        <name>molybdate</name>
        <dbReference type="ChEBI" id="CHEBI:36264"/>
    </ligand>
</feature>
<dbReference type="PANTHER" id="PTHR30632:SF14">
    <property type="entry name" value="TUNGSTATE_MOLYBDATE_CHROMATE-BINDING PROTEIN MODA"/>
    <property type="match status" value="1"/>
</dbReference>
<dbReference type="InterPro" id="IPR044084">
    <property type="entry name" value="AvModA-like_subst-bd"/>
</dbReference>
<dbReference type="PANTHER" id="PTHR30632">
    <property type="entry name" value="MOLYBDATE-BINDING PERIPLASMIC PROTEIN"/>
    <property type="match status" value="1"/>
</dbReference>
<reference evidence="6 7" key="1">
    <citation type="submission" date="2018-04" db="EMBL/GenBank/DDBJ databases">
        <title>Thalassorhabdus spongiae gen. nov., sp. nov., isolated from a marine sponge in South-West Iceland.</title>
        <authorList>
            <person name="Knobloch S."/>
            <person name="Daussin A."/>
            <person name="Johannsson R."/>
            <person name="Marteinsson V.T."/>
        </authorList>
    </citation>
    <scope>NUCLEOTIDE SEQUENCE [LARGE SCALE GENOMIC DNA]</scope>
    <source>
        <strain evidence="6 7">Hp12</strain>
    </source>
</reference>
<dbReference type="OrthoDB" id="9785015at2"/>
<keyword evidence="4" id="KW-0500">Molybdenum</keyword>
<dbReference type="SUPFAM" id="SSF53850">
    <property type="entry name" value="Periplasmic binding protein-like II"/>
    <property type="match status" value="1"/>
</dbReference>
<name>A0A2V1GR54_9GAMM</name>
<keyword evidence="2 4" id="KW-0479">Metal-binding</keyword>
<feature type="binding site" evidence="4">
    <location>
        <position position="55"/>
    </location>
    <ligand>
        <name>molybdate</name>
        <dbReference type="ChEBI" id="CHEBI:36264"/>
    </ligand>
</feature>
<dbReference type="CDD" id="cd13539">
    <property type="entry name" value="PBP2_AvModA"/>
    <property type="match status" value="1"/>
</dbReference>
<evidence type="ECO:0000256" key="5">
    <source>
        <dbReference type="SAM" id="SignalP"/>
    </source>
</evidence>
<evidence type="ECO:0000256" key="4">
    <source>
        <dbReference type="PIRSR" id="PIRSR004846-1"/>
    </source>
</evidence>
<dbReference type="InterPro" id="IPR050682">
    <property type="entry name" value="ModA/WtpA"/>
</dbReference>
<gene>
    <name evidence="6" type="primary">modA</name>
    <name evidence="6" type="ORF">DC094_21370</name>
</gene>
<sequence>MFSGLLLASSFITTAATADTLSIAVASNFQTTLAEIADQFEAKTGHKIKVIPGSTGKHFAQISHGAPFDLFFAADARRPELLEKKQLIVAGSRFTYAVGKLVLWSPSADYKLENGQVLDGQDFQYLAIANPKLAPYGKAAWQYLQKTHRAQKLRSQMVRGENIGQTYQFVKSGNAQLGLVALSQVISQMILNNTMSANYWPIPEQDYSPIKQQAVLLKDSPLAQDFLTWFKSAPARQIIHRYGYSTE</sequence>